<proteinExistence type="predicted"/>
<name>A0A9D4LAC2_DREPO</name>
<dbReference type="Gene3D" id="3.30.450.30">
    <property type="entry name" value="Dynein light chain 2a, cytoplasmic"/>
    <property type="match status" value="1"/>
</dbReference>
<dbReference type="InterPro" id="IPR048278">
    <property type="entry name" value="PFN"/>
</dbReference>
<gene>
    <name evidence="1" type="ORF">DPMN_095976</name>
</gene>
<evidence type="ECO:0000313" key="1">
    <source>
        <dbReference type="EMBL" id="KAH3853452.1"/>
    </source>
</evidence>
<keyword evidence="2" id="KW-1185">Reference proteome</keyword>
<comment type="caution">
    <text evidence="1">The sequence shown here is derived from an EMBL/GenBank/DDBJ whole genome shotgun (WGS) entry which is preliminary data.</text>
</comment>
<organism evidence="1 2">
    <name type="scientific">Dreissena polymorpha</name>
    <name type="common">Zebra mussel</name>
    <name type="synonym">Mytilus polymorpha</name>
    <dbReference type="NCBI Taxonomy" id="45954"/>
    <lineage>
        <taxon>Eukaryota</taxon>
        <taxon>Metazoa</taxon>
        <taxon>Spiralia</taxon>
        <taxon>Lophotrochozoa</taxon>
        <taxon>Mollusca</taxon>
        <taxon>Bivalvia</taxon>
        <taxon>Autobranchia</taxon>
        <taxon>Heteroconchia</taxon>
        <taxon>Euheterodonta</taxon>
        <taxon>Imparidentia</taxon>
        <taxon>Neoheterodontei</taxon>
        <taxon>Myida</taxon>
        <taxon>Dreissenoidea</taxon>
        <taxon>Dreissenidae</taxon>
        <taxon>Dreissena</taxon>
    </lineage>
</organism>
<dbReference type="EMBL" id="JAIWYP010000003">
    <property type="protein sequence ID" value="KAH3853452.1"/>
    <property type="molecule type" value="Genomic_DNA"/>
</dbReference>
<accession>A0A9D4LAC2</accession>
<dbReference type="AlphaFoldDB" id="A0A9D4LAC2"/>
<dbReference type="SUPFAM" id="SSF55770">
    <property type="entry name" value="Profilin (actin-binding protein)"/>
    <property type="match status" value="1"/>
</dbReference>
<sequence>MTYTLPFDILIKECLLNSGLVSGTVVVSRQGQVMFRHGDLFNISLTEIQQFLKLFGGISTEADLNHDFKLTYSDGQKIIYKTYQKTYSSVYATCSQGSGGLTVCNLPYGMLICVYRGATSVGKTVKTIEAFCDLVRR</sequence>
<evidence type="ECO:0000313" key="2">
    <source>
        <dbReference type="Proteomes" id="UP000828390"/>
    </source>
</evidence>
<dbReference type="Pfam" id="PF00235">
    <property type="entry name" value="Profilin"/>
    <property type="match status" value="1"/>
</dbReference>
<dbReference type="OrthoDB" id="5946457at2759"/>
<reference evidence="1" key="1">
    <citation type="journal article" date="2019" name="bioRxiv">
        <title>The Genome of the Zebra Mussel, Dreissena polymorpha: A Resource for Invasive Species Research.</title>
        <authorList>
            <person name="McCartney M.A."/>
            <person name="Auch B."/>
            <person name="Kono T."/>
            <person name="Mallez S."/>
            <person name="Zhang Y."/>
            <person name="Obille A."/>
            <person name="Becker A."/>
            <person name="Abrahante J.E."/>
            <person name="Garbe J."/>
            <person name="Badalamenti J.P."/>
            <person name="Herman A."/>
            <person name="Mangelson H."/>
            <person name="Liachko I."/>
            <person name="Sullivan S."/>
            <person name="Sone E.D."/>
            <person name="Koren S."/>
            <person name="Silverstein K.A.T."/>
            <person name="Beckman K.B."/>
            <person name="Gohl D.M."/>
        </authorList>
    </citation>
    <scope>NUCLEOTIDE SEQUENCE</scope>
    <source>
        <strain evidence="1">Duluth1</strain>
        <tissue evidence="1">Whole animal</tissue>
    </source>
</reference>
<protein>
    <recommendedName>
        <fullName evidence="3">Profilin</fullName>
    </recommendedName>
</protein>
<evidence type="ECO:0008006" key="3">
    <source>
        <dbReference type="Google" id="ProtNLM"/>
    </source>
</evidence>
<reference evidence="1" key="2">
    <citation type="submission" date="2020-11" db="EMBL/GenBank/DDBJ databases">
        <authorList>
            <person name="McCartney M.A."/>
            <person name="Auch B."/>
            <person name="Kono T."/>
            <person name="Mallez S."/>
            <person name="Becker A."/>
            <person name="Gohl D.M."/>
            <person name="Silverstein K.A.T."/>
            <person name="Koren S."/>
            <person name="Bechman K.B."/>
            <person name="Herman A."/>
            <person name="Abrahante J.E."/>
            <person name="Garbe J."/>
        </authorList>
    </citation>
    <scope>NUCLEOTIDE SEQUENCE</scope>
    <source>
        <strain evidence="1">Duluth1</strain>
        <tissue evidence="1">Whole animal</tissue>
    </source>
</reference>
<dbReference type="InterPro" id="IPR036140">
    <property type="entry name" value="PFN_sf"/>
</dbReference>
<dbReference type="Proteomes" id="UP000828390">
    <property type="component" value="Unassembled WGS sequence"/>
</dbReference>
<dbReference type="GO" id="GO:0003779">
    <property type="term" value="F:actin binding"/>
    <property type="evidence" value="ECO:0007669"/>
    <property type="project" value="InterPro"/>
</dbReference>